<keyword evidence="2" id="KW-1185">Reference proteome</keyword>
<comment type="caution">
    <text evidence="1">The sequence shown here is derived from an EMBL/GenBank/DDBJ whole genome shotgun (WGS) entry which is preliminary data.</text>
</comment>
<evidence type="ECO:0000313" key="1">
    <source>
        <dbReference type="EMBL" id="MFC5269006.1"/>
    </source>
</evidence>
<dbReference type="EMBL" id="JBHSKT010000001">
    <property type="protein sequence ID" value="MFC5269006.1"/>
    <property type="molecule type" value="Genomic_DNA"/>
</dbReference>
<sequence length="195" mass="22256">MERIKKILFLLITVITFFKIEAFAQETSNDSVNFNQIQLPIVKVGFSGHIGLTGKYDLSVKPIKNINLNLYYGNRSLDYLHLAATNGETWYGLGAEYYFHRYKNTFFSGSLNMFNRVQKDEIRIPNKRLIFTTPLIGLSGINKKSGIYYHVKAGWGYFSKSLDKRSEHSYFQNGLSIDVGVGIGFGIKKHIKPNP</sequence>
<evidence type="ECO:0008006" key="3">
    <source>
        <dbReference type="Google" id="ProtNLM"/>
    </source>
</evidence>
<organism evidence="1 2">
    <name type="scientific">Adhaeribacter terreus</name>
    <dbReference type="NCBI Taxonomy" id="529703"/>
    <lineage>
        <taxon>Bacteria</taxon>
        <taxon>Pseudomonadati</taxon>
        <taxon>Bacteroidota</taxon>
        <taxon>Cytophagia</taxon>
        <taxon>Cytophagales</taxon>
        <taxon>Hymenobacteraceae</taxon>
        <taxon>Adhaeribacter</taxon>
    </lineage>
</organism>
<dbReference type="RefSeq" id="WP_378015405.1">
    <property type="nucleotide sequence ID" value="NZ_JBHSKT010000001.1"/>
</dbReference>
<proteinExistence type="predicted"/>
<protein>
    <recommendedName>
        <fullName evidence="3">DUF3575 domain-containing protein</fullName>
    </recommendedName>
</protein>
<accession>A0ABW0E5T5</accession>
<evidence type="ECO:0000313" key="2">
    <source>
        <dbReference type="Proteomes" id="UP001596161"/>
    </source>
</evidence>
<gene>
    <name evidence="1" type="ORF">ACFPIB_00180</name>
</gene>
<name>A0ABW0E5T5_9BACT</name>
<reference evidence="2" key="1">
    <citation type="journal article" date="2019" name="Int. J. Syst. Evol. Microbiol.">
        <title>The Global Catalogue of Microorganisms (GCM) 10K type strain sequencing project: providing services to taxonomists for standard genome sequencing and annotation.</title>
        <authorList>
            <consortium name="The Broad Institute Genomics Platform"/>
            <consortium name="The Broad Institute Genome Sequencing Center for Infectious Disease"/>
            <person name="Wu L."/>
            <person name="Ma J."/>
        </authorList>
    </citation>
    <scope>NUCLEOTIDE SEQUENCE [LARGE SCALE GENOMIC DNA]</scope>
    <source>
        <strain evidence="2">KACC 12602</strain>
    </source>
</reference>
<dbReference type="Proteomes" id="UP001596161">
    <property type="component" value="Unassembled WGS sequence"/>
</dbReference>